<organism evidence="2 3">
    <name type="scientific">Phaedon cochleariae</name>
    <name type="common">Mustard beetle</name>
    <dbReference type="NCBI Taxonomy" id="80249"/>
    <lineage>
        <taxon>Eukaryota</taxon>
        <taxon>Metazoa</taxon>
        <taxon>Ecdysozoa</taxon>
        <taxon>Arthropoda</taxon>
        <taxon>Hexapoda</taxon>
        <taxon>Insecta</taxon>
        <taxon>Pterygota</taxon>
        <taxon>Neoptera</taxon>
        <taxon>Endopterygota</taxon>
        <taxon>Coleoptera</taxon>
        <taxon>Polyphaga</taxon>
        <taxon>Cucujiformia</taxon>
        <taxon>Chrysomeloidea</taxon>
        <taxon>Chrysomelidae</taxon>
        <taxon>Chrysomelinae</taxon>
        <taxon>Chrysomelini</taxon>
        <taxon>Phaedon</taxon>
    </lineage>
</organism>
<reference evidence="2" key="1">
    <citation type="submission" date="2022-01" db="EMBL/GenBank/DDBJ databases">
        <authorList>
            <person name="King R."/>
        </authorList>
    </citation>
    <scope>NUCLEOTIDE SEQUENCE</scope>
</reference>
<accession>A0A9P0GWL4</accession>
<dbReference type="Pfam" id="PF20266">
    <property type="entry name" value="Mab-21_C"/>
    <property type="match status" value="1"/>
</dbReference>
<reference evidence="2" key="2">
    <citation type="submission" date="2022-10" db="EMBL/GenBank/DDBJ databases">
        <authorList>
            <consortium name="ENA_rothamsted_submissions"/>
            <consortium name="culmorum"/>
            <person name="King R."/>
        </authorList>
    </citation>
    <scope>NUCLEOTIDE SEQUENCE</scope>
</reference>
<name>A0A9P0GWL4_PHACE</name>
<dbReference type="EMBL" id="OU896714">
    <property type="protein sequence ID" value="CAH1179990.1"/>
    <property type="molecule type" value="Genomic_DNA"/>
</dbReference>
<dbReference type="Gene3D" id="1.10.1410.40">
    <property type="match status" value="1"/>
</dbReference>
<evidence type="ECO:0000313" key="3">
    <source>
        <dbReference type="Proteomes" id="UP001153737"/>
    </source>
</evidence>
<feature type="domain" description="Mab-21-like HhH/H2TH-like" evidence="1">
    <location>
        <begin position="12"/>
        <end position="96"/>
    </location>
</feature>
<evidence type="ECO:0000259" key="1">
    <source>
        <dbReference type="Pfam" id="PF20266"/>
    </source>
</evidence>
<dbReference type="InterPro" id="IPR046906">
    <property type="entry name" value="Mab-21_HhH/H2TH-like"/>
</dbReference>
<dbReference type="OrthoDB" id="5948335at2759"/>
<dbReference type="Proteomes" id="UP001153737">
    <property type="component" value="Chromosome 8"/>
</dbReference>
<keyword evidence="3" id="KW-1185">Reference proteome</keyword>
<gene>
    <name evidence="2" type="ORF">PHAECO_LOCUS11497</name>
</gene>
<protein>
    <recommendedName>
        <fullName evidence="1">Mab-21-like HhH/H2TH-like domain-containing protein</fullName>
    </recommendedName>
</protein>
<proteinExistence type="predicted"/>
<dbReference type="AlphaFoldDB" id="A0A9P0GWL4"/>
<sequence length="623" mass="71929">MLYLVLDDIDNMRKLQKHQVSYRILNRYIFLTLLLDDLEENSNNPIADMIKWSPLYLSTHVLQLLDKMIPKLQDEKLSNYFFKKANLLVNPGHLSDDDFTIEATNVRNILVRLFDESIMSISGNEGFETLLSAQNSEMMLLYKWRELVEGLLPPPGTRGRRFCFAGAKNKQDIAHTQYTFRQLEYIGLVLNKMLNVKQHILQVDHCISEDTDLAYHQQDHLEDLIFILVTIMDQARDQYLTTQKNPNIIKNRLKIKCNFNNYTSKLVELMRKDKELATLNFEDDLVLVKTILKWLYRGMDQNKKCLGPILRPYLNKIFTASHAASWHIESIKARMNQDELTALGCFAKLVNSGEITPAQGLIDSVNKHWSWAESMLNVVEKNTLRVVFVSERGKVYRHILSLPSYQRNMVEGGSKTLEVRSERREIQRQKTLPNRSYFSSILNEKCKESDTDSIPQHDFLKNSSPLSLVLNKKHRGGEHRGGGDIFSTLASMQKLSVFQEVASSLPPGDRFELAELVQHIQSSKSRKSSTKRWSGTLPKMNEKNRIELKNESSQKYTPKEESAGIQIRKIEADNSVRNSRNRNNALIESCRAARIREDSGVFYLHDSFKIKSLLSKSDSFKYS</sequence>
<evidence type="ECO:0000313" key="2">
    <source>
        <dbReference type="EMBL" id="CAH1179990.1"/>
    </source>
</evidence>